<proteinExistence type="predicted"/>
<feature type="compositionally biased region" description="Basic and acidic residues" evidence="1">
    <location>
        <begin position="557"/>
        <end position="566"/>
    </location>
</feature>
<dbReference type="InterPro" id="IPR058348">
    <property type="entry name" value="DUF8035"/>
</dbReference>
<dbReference type="PANTHER" id="PTHR42081:SF2">
    <property type="entry name" value="NIPPED-B-LIKE PROTEIN B"/>
    <property type="match status" value="1"/>
</dbReference>
<dbReference type="GeneID" id="41984110"/>
<feature type="region of interest" description="Disordered" evidence="1">
    <location>
        <begin position="358"/>
        <end position="385"/>
    </location>
</feature>
<dbReference type="EMBL" id="QGMH01000045">
    <property type="protein sequence ID" value="TVY27603.1"/>
    <property type="molecule type" value="Genomic_DNA"/>
</dbReference>
<feature type="region of interest" description="Disordered" evidence="1">
    <location>
        <begin position="259"/>
        <end position="278"/>
    </location>
</feature>
<evidence type="ECO:0000313" key="4">
    <source>
        <dbReference type="Proteomes" id="UP000431533"/>
    </source>
</evidence>
<evidence type="ECO:0000259" key="2">
    <source>
        <dbReference type="Pfam" id="PF26118"/>
    </source>
</evidence>
<feature type="compositionally biased region" description="Low complexity" evidence="1">
    <location>
        <begin position="589"/>
        <end position="610"/>
    </location>
</feature>
<comment type="caution">
    <text evidence="3">The sequence shown here is derived from an EMBL/GenBank/DDBJ whole genome shotgun (WGS) entry which is preliminary data.</text>
</comment>
<feature type="compositionally biased region" description="Low complexity" evidence="1">
    <location>
        <begin position="403"/>
        <end position="416"/>
    </location>
</feature>
<keyword evidence="4" id="KW-1185">Reference proteome</keyword>
<feature type="compositionally biased region" description="Polar residues" evidence="1">
    <location>
        <begin position="643"/>
        <end position="653"/>
    </location>
</feature>
<sequence>MSFGASPSDIIIVVAFCKNLYRKCRDAGGEYDEISREVRGLHTVLRHLKYEVEAPESPLNRDHSVWGRQLQPIIGNCDLTLRQLDELLQKYGRLGNDGGGKSPSSPRVLWDKVRFGSNEMDQLGAIRVKLISHKTSMTLFLDTIQLHESGKMSTTLDNHGGQLDIILDKVDSIASRMPQKSGGSVMTSYDDDDKEVWKQFRRELVSEGFSSSVLQQHKDVLRAYIREIDQKGLLDDIPRIGNPNDPSQGVNPHLWLENAHTGSSVDTPPSFDSLDTPTDDGRAKEIAIREDNLKFPQSMKLERLQPEVQRDLGSLQRPVVPAQRIPIPTAIPVINRNAQPEPFPVPVLTTSDNKEIQYYNTSGSSDDDSKTDNLSRRSKSPSKGALIRTSDLLALSRALQVQPSGSPQSFRSQSSFGEDDARRSIAYRPKEQSSLSSSPLQIGAIPIPSANPRSSTERFGTSPRPDSSRLAPDAYGNEIPSDAKWTKMARRLVSPEVLAQDRRRYEARPDFVAVLGVLSRDEIEEYAVRSQVLRAARSRRSHPTPAPSQTPRSAQRAPERRGRDTPSTDEDQSSDSDHDKSKQRRKASRSYTSSNVSSTTPRSGYPDPFRSQPPPSPMSPPSFMSQPGWMPEPPHEKDGQGGSWNPTSAQAGQDYTYRPSKEKEREKERESSRRNHRSSSRQSHSSHSSHSKNKNQKEKSHWKESVTAAGIGGAAASLLSVLAETAKGL</sequence>
<dbReference type="PANTHER" id="PTHR42081">
    <property type="entry name" value="ZINC FINGER PROTEIN DHHC DOMAIN CONTAINING PROTEIN"/>
    <property type="match status" value="1"/>
</dbReference>
<protein>
    <recommendedName>
        <fullName evidence="2">DUF8035 domain-containing protein</fullName>
    </recommendedName>
</protein>
<accession>A0A8H8R368</accession>
<evidence type="ECO:0000313" key="3">
    <source>
        <dbReference type="EMBL" id="TVY27603.1"/>
    </source>
</evidence>
<dbReference type="Pfam" id="PF26118">
    <property type="entry name" value="DUF8035"/>
    <property type="match status" value="1"/>
</dbReference>
<dbReference type="OrthoDB" id="7464126at2759"/>
<feature type="region of interest" description="Disordered" evidence="1">
    <location>
        <begin position="400"/>
        <end position="479"/>
    </location>
</feature>
<organism evidence="3 4">
    <name type="scientific">Lachnellula hyalina</name>
    <dbReference type="NCBI Taxonomy" id="1316788"/>
    <lineage>
        <taxon>Eukaryota</taxon>
        <taxon>Fungi</taxon>
        <taxon>Dikarya</taxon>
        <taxon>Ascomycota</taxon>
        <taxon>Pezizomycotina</taxon>
        <taxon>Leotiomycetes</taxon>
        <taxon>Helotiales</taxon>
        <taxon>Lachnaceae</taxon>
        <taxon>Lachnellula</taxon>
    </lineage>
</organism>
<dbReference type="RefSeq" id="XP_031006391.1">
    <property type="nucleotide sequence ID" value="XM_031148878.1"/>
</dbReference>
<feature type="compositionally biased region" description="Pro residues" evidence="1">
    <location>
        <begin position="611"/>
        <end position="620"/>
    </location>
</feature>
<feature type="compositionally biased region" description="Basic and acidic residues" evidence="1">
    <location>
        <begin position="659"/>
        <end position="673"/>
    </location>
</feature>
<feature type="domain" description="DUF8035" evidence="2">
    <location>
        <begin position="482"/>
        <end position="536"/>
    </location>
</feature>
<gene>
    <name evidence="3" type="ORF">LHYA1_G003912</name>
</gene>
<feature type="compositionally biased region" description="Basic and acidic residues" evidence="1">
    <location>
        <begin position="419"/>
        <end position="431"/>
    </location>
</feature>
<feature type="compositionally biased region" description="Basic and acidic residues" evidence="1">
    <location>
        <begin position="695"/>
        <end position="704"/>
    </location>
</feature>
<evidence type="ECO:0000256" key="1">
    <source>
        <dbReference type="SAM" id="MobiDB-lite"/>
    </source>
</evidence>
<dbReference type="AlphaFoldDB" id="A0A8H8R368"/>
<dbReference type="Proteomes" id="UP000431533">
    <property type="component" value="Unassembled WGS sequence"/>
</dbReference>
<reference evidence="3 4" key="1">
    <citation type="submission" date="2018-05" db="EMBL/GenBank/DDBJ databases">
        <title>Genome sequencing and assembly of the regulated plant pathogen Lachnellula willkommii and related sister species for the development of diagnostic species identification markers.</title>
        <authorList>
            <person name="Giroux E."/>
            <person name="Bilodeau G."/>
        </authorList>
    </citation>
    <scope>NUCLEOTIDE SEQUENCE [LARGE SCALE GENOMIC DNA]</scope>
    <source>
        <strain evidence="3 4">CBS 185.66</strain>
    </source>
</reference>
<name>A0A8H8R368_9HELO</name>
<feature type="region of interest" description="Disordered" evidence="1">
    <location>
        <begin position="534"/>
        <end position="706"/>
    </location>
</feature>